<organism evidence="2 3">
    <name type="scientific">Azospirillum oleiclasticum</name>
    <dbReference type="NCBI Taxonomy" id="2735135"/>
    <lineage>
        <taxon>Bacteria</taxon>
        <taxon>Pseudomonadati</taxon>
        <taxon>Pseudomonadota</taxon>
        <taxon>Alphaproteobacteria</taxon>
        <taxon>Rhodospirillales</taxon>
        <taxon>Azospirillaceae</taxon>
        <taxon>Azospirillum</taxon>
    </lineage>
</organism>
<dbReference type="Proteomes" id="UP000584642">
    <property type="component" value="Unassembled WGS sequence"/>
</dbReference>
<sequence>MAQPSGDDSGGLDDLTVEAATILAEAVREGAVPGVLEFRTIGGALDRAISSRSAADLKQAGAVFNRLEGDVREDIADRAYTKAKARRRGRRGKSALLTTFGRAKSTD</sequence>
<feature type="region of interest" description="Disordered" evidence="1">
    <location>
        <begin position="86"/>
        <end position="107"/>
    </location>
</feature>
<proteinExistence type="predicted"/>
<name>A0ABX2T7B0_9PROT</name>
<evidence type="ECO:0000313" key="2">
    <source>
        <dbReference type="EMBL" id="NYZ20094.1"/>
    </source>
</evidence>
<accession>A0ABX2T7B0</accession>
<keyword evidence="3" id="KW-1185">Reference proteome</keyword>
<protein>
    <submittedName>
        <fullName evidence="2">Uncharacterized protein</fullName>
    </submittedName>
</protein>
<comment type="caution">
    <text evidence="2">The sequence shown here is derived from an EMBL/GenBank/DDBJ whole genome shotgun (WGS) entry which is preliminary data.</text>
</comment>
<reference evidence="2 3" key="1">
    <citation type="submission" date="2020-05" db="EMBL/GenBank/DDBJ databases">
        <title>Azospirillum oleiclasticum sp. nov, a nitrogen-fixing and heavy crude oil-emulsifying bacterium isolated from the crude oil of Yumen Oilfield.</title>
        <authorList>
            <person name="Wu D."/>
            <person name="Cai M."/>
            <person name="Zhang X."/>
        </authorList>
    </citation>
    <scope>NUCLEOTIDE SEQUENCE [LARGE SCALE GENOMIC DNA]</scope>
    <source>
        <strain evidence="2 3">ROY-1-1-2</strain>
    </source>
</reference>
<gene>
    <name evidence="2" type="ORF">HND93_10240</name>
</gene>
<evidence type="ECO:0000313" key="3">
    <source>
        <dbReference type="Proteomes" id="UP000584642"/>
    </source>
</evidence>
<evidence type="ECO:0000256" key="1">
    <source>
        <dbReference type="SAM" id="MobiDB-lite"/>
    </source>
</evidence>
<dbReference type="RefSeq" id="WP_180281867.1">
    <property type="nucleotide sequence ID" value="NZ_JABFDB010000006.1"/>
</dbReference>
<dbReference type="EMBL" id="JABFDB010000006">
    <property type="protein sequence ID" value="NYZ20094.1"/>
    <property type="molecule type" value="Genomic_DNA"/>
</dbReference>